<name>C4V515_9FIRM</name>
<dbReference type="EMBL" id="ACLA01000022">
    <property type="protein sequence ID" value="EEQ48063.1"/>
    <property type="molecule type" value="Genomic_DNA"/>
</dbReference>
<comment type="caution">
    <text evidence="1">The sequence shown here is derived from an EMBL/GenBank/DDBJ whole genome shotgun (WGS) entry which is preliminary data.</text>
</comment>
<dbReference type="Proteomes" id="UP000005309">
    <property type="component" value="Unassembled WGS sequence"/>
</dbReference>
<reference evidence="1 2" key="1">
    <citation type="submission" date="2009-04" db="EMBL/GenBank/DDBJ databases">
        <authorList>
            <person name="Qin X."/>
            <person name="Bachman B."/>
            <person name="Battles P."/>
            <person name="Bell A."/>
            <person name="Bess C."/>
            <person name="Bickham C."/>
            <person name="Chaboub L."/>
            <person name="Chen D."/>
            <person name="Coyle M."/>
            <person name="Deiros D.R."/>
            <person name="Dinh H."/>
            <person name="Forbes L."/>
            <person name="Fowler G."/>
            <person name="Francisco L."/>
            <person name="Fu Q."/>
            <person name="Gubbala S."/>
            <person name="Hale W."/>
            <person name="Han Y."/>
            <person name="Hemphill L."/>
            <person name="Highlander S.K."/>
            <person name="Hirani K."/>
            <person name="Hogues M."/>
            <person name="Jackson L."/>
            <person name="Jakkamsetti A."/>
            <person name="Javaid M."/>
            <person name="Jiang H."/>
            <person name="Korchina V."/>
            <person name="Kovar C."/>
            <person name="Lara F."/>
            <person name="Lee S."/>
            <person name="Mata R."/>
            <person name="Mathew T."/>
            <person name="Moen C."/>
            <person name="Morales K."/>
            <person name="Munidasa M."/>
            <person name="Nazareth L."/>
            <person name="Ngo R."/>
            <person name="Nguyen L."/>
            <person name="Okwuonu G."/>
            <person name="Ongeri F."/>
            <person name="Patil S."/>
            <person name="Petrosino J."/>
            <person name="Pham C."/>
            <person name="Pham P."/>
            <person name="Pu L.-L."/>
            <person name="Puazo M."/>
            <person name="Raj R."/>
            <person name="Reid J."/>
            <person name="Rouhana J."/>
            <person name="Saada N."/>
            <person name="Shang Y."/>
            <person name="Simmons D."/>
            <person name="Thornton R."/>
            <person name="Warren J."/>
            <person name="Weissenberger G."/>
            <person name="Zhang J."/>
            <person name="Zhang L."/>
            <person name="Zhou C."/>
            <person name="Zhu D."/>
            <person name="Muzny D."/>
            <person name="Worley K."/>
            <person name="Gibbs R."/>
        </authorList>
    </citation>
    <scope>NUCLEOTIDE SEQUENCE [LARGE SCALE GENOMIC DNA]</scope>
    <source>
        <strain evidence="1 2">ATCC 43531</strain>
    </source>
</reference>
<evidence type="ECO:0000313" key="1">
    <source>
        <dbReference type="EMBL" id="EEQ48063.1"/>
    </source>
</evidence>
<dbReference type="HOGENOM" id="CLU_3103702_0_0_9"/>
<dbReference type="AlphaFoldDB" id="C4V515"/>
<accession>C4V515</accession>
<keyword evidence="2" id="KW-1185">Reference proteome</keyword>
<gene>
    <name evidence="1" type="ORF">HMPREF0908_1609</name>
</gene>
<organism evidence="1 2">
    <name type="scientific">Selenomonas flueggei ATCC 43531</name>
    <dbReference type="NCBI Taxonomy" id="638302"/>
    <lineage>
        <taxon>Bacteria</taxon>
        <taxon>Bacillati</taxon>
        <taxon>Bacillota</taxon>
        <taxon>Negativicutes</taxon>
        <taxon>Selenomonadales</taxon>
        <taxon>Selenomonadaceae</taxon>
        <taxon>Selenomonas</taxon>
    </lineage>
</organism>
<sequence>MGFFYARLDSLRDPAEICAHVWEHAQRFPRDEGALLLGETLLIFSVLVFPS</sequence>
<protein>
    <submittedName>
        <fullName evidence="1">Uncharacterized protein</fullName>
    </submittedName>
</protein>
<proteinExistence type="predicted"/>
<evidence type="ECO:0000313" key="2">
    <source>
        <dbReference type="Proteomes" id="UP000005309"/>
    </source>
</evidence>